<dbReference type="Pfam" id="PF12867">
    <property type="entry name" value="DinB_2"/>
    <property type="match status" value="1"/>
</dbReference>
<dbReference type="InterPro" id="IPR024775">
    <property type="entry name" value="DinB-like"/>
</dbReference>
<evidence type="ECO:0000313" key="3">
    <source>
        <dbReference type="Proteomes" id="UP001364890"/>
    </source>
</evidence>
<comment type="caution">
    <text evidence="2">The sequence shown here is derived from an EMBL/GenBank/DDBJ whole genome shotgun (WGS) entry which is preliminary data.</text>
</comment>
<dbReference type="RefSeq" id="WP_336495641.1">
    <property type="nucleotide sequence ID" value="NZ_JBAWSY010000001.1"/>
</dbReference>
<name>A0ABU8EZV5_9BACI</name>
<dbReference type="Gene3D" id="1.20.120.450">
    <property type="entry name" value="dinb family like domain"/>
    <property type="match status" value="1"/>
</dbReference>
<reference evidence="2 3" key="1">
    <citation type="submission" date="2024-01" db="EMBL/GenBank/DDBJ databases">
        <title>Seven novel Bacillus-like species.</title>
        <authorList>
            <person name="Liu G."/>
        </authorList>
    </citation>
    <scope>NUCLEOTIDE SEQUENCE [LARGE SCALE GENOMIC DNA]</scope>
    <source>
        <strain evidence="2 3">FJAT-51614</strain>
    </source>
</reference>
<accession>A0ABU8EZV5</accession>
<proteinExistence type="predicted"/>
<evidence type="ECO:0000259" key="1">
    <source>
        <dbReference type="Pfam" id="PF12867"/>
    </source>
</evidence>
<dbReference type="InterPro" id="IPR034660">
    <property type="entry name" value="DinB/YfiT-like"/>
</dbReference>
<gene>
    <name evidence="2" type="ORF">WAX74_00220</name>
</gene>
<protein>
    <submittedName>
        <fullName evidence="2">DinB family protein</fullName>
    </submittedName>
</protein>
<organism evidence="2 3">
    <name type="scientific">Psychrobacillus mangrovi</name>
    <dbReference type="NCBI Taxonomy" id="3117745"/>
    <lineage>
        <taxon>Bacteria</taxon>
        <taxon>Bacillati</taxon>
        <taxon>Bacillota</taxon>
        <taxon>Bacilli</taxon>
        <taxon>Bacillales</taxon>
        <taxon>Bacillaceae</taxon>
        <taxon>Psychrobacillus</taxon>
    </lineage>
</organism>
<dbReference type="SUPFAM" id="SSF109854">
    <property type="entry name" value="DinB/YfiT-like putative metalloenzymes"/>
    <property type="match status" value="1"/>
</dbReference>
<feature type="domain" description="DinB-like" evidence="1">
    <location>
        <begin position="9"/>
        <end position="148"/>
    </location>
</feature>
<evidence type="ECO:0000313" key="2">
    <source>
        <dbReference type="EMBL" id="MEI4768084.1"/>
    </source>
</evidence>
<keyword evidence="3" id="KW-1185">Reference proteome</keyword>
<dbReference type="Proteomes" id="UP001364890">
    <property type="component" value="Unassembled WGS sequence"/>
</dbReference>
<dbReference type="EMBL" id="JBAWSY010000001">
    <property type="protein sequence ID" value="MEI4768084.1"/>
    <property type="molecule type" value="Genomic_DNA"/>
</dbReference>
<sequence length="156" mass="18022">MLEQKIFHQMETVRGLTEKSINKIPEEIANIVPQGFNNNIRWNFGHIAYIQEKLVYGVLGEQMSLPQEYEKLFSAGTKPADWEQTPPTLEEISVVLTEQKSRVKKSLQGNFDKELPKPFTNKAGITFPTLGDTFLFSFYHEALHMEAIKRIYLECK</sequence>